<evidence type="ECO:0000313" key="5">
    <source>
        <dbReference type="EMBL" id="CAC5359841.1"/>
    </source>
</evidence>
<organism evidence="5 6">
    <name type="scientific">Mytilus coruscus</name>
    <name type="common">Sea mussel</name>
    <dbReference type="NCBI Taxonomy" id="42192"/>
    <lineage>
        <taxon>Eukaryota</taxon>
        <taxon>Metazoa</taxon>
        <taxon>Spiralia</taxon>
        <taxon>Lophotrochozoa</taxon>
        <taxon>Mollusca</taxon>
        <taxon>Bivalvia</taxon>
        <taxon>Autobranchia</taxon>
        <taxon>Pteriomorphia</taxon>
        <taxon>Mytilida</taxon>
        <taxon>Mytiloidea</taxon>
        <taxon>Mytilidae</taxon>
        <taxon>Mytilinae</taxon>
        <taxon>Mytilus</taxon>
    </lineage>
</organism>
<dbReference type="PRINTS" id="PR01415">
    <property type="entry name" value="ANKYRIN"/>
</dbReference>
<dbReference type="InterPro" id="IPR049050">
    <property type="entry name" value="nSTAND3"/>
</dbReference>
<evidence type="ECO:0000259" key="4">
    <source>
        <dbReference type="Pfam" id="PF20720"/>
    </source>
</evidence>
<dbReference type="PANTHER" id="PTHR24171">
    <property type="entry name" value="ANKYRIN REPEAT DOMAIN-CONTAINING PROTEIN 39-RELATED"/>
    <property type="match status" value="1"/>
</dbReference>
<dbReference type="SMART" id="SM00248">
    <property type="entry name" value="ANK"/>
    <property type="match status" value="10"/>
</dbReference>
<dbReference type="Pfam" id="PF13637">
    <property type="entry name" value="Ank_4"/>
    <property type="match status" value="2"/>
</dbReference>
<dbReference type="Pfam" id="PF12796">
    <property type="entry name" value="Ank_2"/>
    <property type="match status" value="2"/>
</dbReference>
<dbReference type="InterPro" id="IPR027417">
    <property type="entry name" value="P-loop_NTPase"/>
</dbReference>
<keyword evidence="6" id="KW-1185">Reference proteome</keyword>
<feature type="repeat" description="ANK" evidence="3">
    <location>
        <begin position="764"/>
        <end position="796"/>
    </location>
</feature>
<feature type="repeat" description="ANK" evidence="3">
    <location>
        <begin position="928"/>
        <end position="960"/>
    </location>
</feature>
<sequence length="995" mass="113243">MSSLKFLNLNFGIAESTHPVWDSVGQNMIEIRKATTKVRMLTGTYMVQADKHKFSQYTIDPTCMLSMPQGNRGYLTCPNNLFCSRHYAPIWSASLSSVYTCHDFPTKRDERVIVKEAVGTNPDWIKTETFRKVQIIAFCKISTAFFSFKCPVQANWKHREESVCDSADSYFCLYDQNEHTYTEFCKKHPDFEAPDYECLDRNEWKTSFKCDAIVTAVLPENTDTLLTVIPWFGPYIPELAKIPLIYIDENNQDNIPSVTCVLSKTSHEFIRINDAVKDEEHIFNRMRKLENDNLQATNFIYNSIQVNSVILIVGPTGAGKSANAYHVAFRLKEEHGYTVIPARQSIDVTNYHVPGTKQILIVDDFIGKYAVHEKDVVSWDNNGPLLKMLFIGPTGAGKSANAYHVAFRLKEEHGYTVIPVRQSIDVTNYHVPVSFQIIEDEIKNFKTKSHVGFFALAFLAIKKKIEKNSLTIDNHEHDELLQDLFHESNLLQYPSKKILKSTLAAFKGEYVKESDGCFEFVHDTMQNMLLRCIAKTFIESVIKHSRVEVILNQIRLDCMNEEQNFLAIHINPESEDAYFRRLVSELNKGLHKEVFESAQNIIPQFRVKLLEYIKQYITLEKLTKTHEEMTALHDVSNLGYGDYCSFFIHDKQMINVQDNAGNIPLHLACIKGHLKIVEDLVNNDSFIDFANNEELQPFFYACENGFAKVAEYLLQYLAKGIRVNEKYRRKNKRCVLHVVCANGYTNLVKLLLENNAEVDVKDADGSTPLHLACHKGNTRIVSALLHNNANVDVKDSFGKTSVYTACSENNERVLQLLLEKKAVVNQKTISGMTPLSVSCKNENIALVKLLLQNGAKVNSKKQSVVPLHEACKSGNESIINILIQAKASVNHKTKEDITPLHEACRNGHHNVVKLLLDKKAVVNDKDKHGWTALFFSSAHGFHTIVDLLLKKGANLNMFDEDKENPLTLARKENHRDVIKLLMQSKSNAYHCDIDT</sequence>
<dbReference type="InterPro" id="IPR036770">
    <property type="entry name" value="Ankyrin_rpt-contain_sf"/>
</dbReference>
<dbReference type="GO" id="GO:0031436">
    <property type="term" value="C:BRCA1-BARD1 complex"/>
    <property type="evidence" value="ECO:0007669"/>
    <property type="project" value="TreeGrafter"/>
</dbReference>
<dbReference type="PROSITE" id="PS50297">
    <property type="entry name" value="ANK_REP_REGION"/>
    <property type="match status" value="7"/>
</dbReference>
<proteinExistence type="predicted"/>
<evidence type="ECO:0000256" key="3">
    <source>
        <dbReference type="PROSITE-ProRule" id="PRU00023"/>
    </source>
</evidence>
<dbReference type="Pfam" id="PF20720">
    <property type="entry name" value="nSTAND3"/>
    <property type="match status" value="1"/>
</dbReference>
<evidence type="ECO:0000313" key="6">
    <source>
        <dbReference type="Proteomes" id="UP000507470"/>
    </source>
</evidence>
<dbReference type="SUPFAM" id="SSF52540">
    <property type="entry name" value="P-loop containing nucleoside triphosphate hydrolases"/>
    <property type="match status" value="1"/>
</dbReference>
<feature type="repeat" description="ANK" evidence="3">
    <location>
        <begin position="895"/>
        <end position="927"/>
    </location>
</feature>
<dbReference type="GO" id="GO:0070531">
    <property type="term" value="C:BRCA1-A complex"/>
    <property type="evidence" value="ECO:0007669"/>
    <property type="project" value="TreeGrafter"/>
</dbReference>
<dbReference type="InterPro" id="IPR002110">
    <property type="entry name" value="Ankyrin_rpt"/>
</dbReference>
<dbReference type="OrthoDB" id="1930691at2759"/>
<evidence type="ECO:0000256" key="2">
    <source>
        <dbReference type="ARBA" id="ARBA00023043"/>
    </source>
</evidence>
<dbReference type="PROSITE" id="PS50088">
    <property type="entry name" value="ANK_REPEAT"/>
    <property type="match status" value="7"/>
</dbReference>
<feature type="domain" description="Novel STAND NTPase 3" evidence="4">
    <location>
        <begin position="301"/>
        <end position="380"/>
    </location>
</feature>
<feature type="repeat" description="ANK" evidence="3">
    <location>
        <begin position="862"/>
        <end position="894"/>
    </location>
</feature>
<feature type="repeat" description="ANK" evidence="3">
    <location>
        <begin position="830"/>
        <end position="862"/>
    </location>
</feature>
<dbReference type="EMBL" id="CACVKT020000521">
    <property type="protein sequence ID" value="CAC5359841.1"/>
    <property type="molecule type" value="Genomic_DNA"/>
</dbReference>
<name>A0A6J8A179_MYTCO</name>
<dbReference type="Proteomes" id="UP000507470">
    <property type="component" value="Unassembled WGS sequence"/>
</dbReference>
<protein>
    <recommendedName>
        <fullName evidence="4">Novel STAND NTPase 3 domain-containing protein</fullName>
    </recommendedName>
</protein>
<keyword evidence="2 3" id="KW-0040">ANK repeat</keyword>
<accession>A0A6J8A179</accession>
<dbReference type="SUPFAM" id="SSF48403">
    <property type="entry name" value="Ankyrin repeat"/>
    <property type="match status" value="1"/>
</dbReference>
<dbReference type="Gene3D" id="1.25.40.20">
    <property type="entry name" value="Ankyrin repeat-containing domain"/>
    <property type="match status" value="3"/>
</dbReference>
<gene>
    <name evidence="5" type="ORF">MCOR_2548</name>
</gene>
<feature type="repeat" description="ANK" evidence="3">
    <location>
        <begin position="731"/>
        <end position="763"/>
    </location>
</feature>
<dbReference type="AlphaFoldDB" id="A0A6J8A179"/>
<evidence type="ECO:0000256" key="1">
    <source>
        <dbReference type="ARBA" id="ARBA00022737"/>
    </source>
</evidence>
<feature type="repeat" description="ANK" evidence="3">
    <location>
        <begin position="660"/>
        <end position="692"/>
    </location>
</feature>
<keyword evidence="1" id="KW-0677">Repeat</keyword>
<reference evidence="5 6" key="1">
    <citation type="submission" date="2020-06" db="EMBL/GenBank/DDBJ databases">
        <authorList>
            <person name="Li R."/>
            <person name="Bekaert M."/>
        </authorList>
    </citation>
    <scope>NUCLEOTIDE SEQUENCE [LARGE SCALE GENOMIC DNA]</scope>
    <source>
        <strain evidence="6">wild</strain>
    </source>
</reference>
<dbReference type="GO" id="GO:0085020">
    <property type="term" value="P:protein K6-linked ubiquitination"/>
    <property type="evidence" value="ECO:0007669"/>
    <property type="project" value="TreeGrafter"/>
</dbReference>
<dbReference type="GO" id="GO:0004842">
    <property type="term" value="F:ubiquitin-protein transferase activity"/>
    <property type="evidence" value="ECO:0007669"/>
    <property type="project" value="TreeGrafter"/>
</dbReference>